<reference evidence="2 3" key="1">
    <citation type="submission" date="2022-06" db="EMBL/GenBank/DDBJ databases">
        <title>Rhizosaccharibacter gen. nov. sp. nov. KSS12, endophytic bacteria isolated from sugarcane.</title>
        <authorList>
            <person name="Pitiwittayakul N."/>
        </authorList>
    </citation>
    <scope>NUCLEOTIDE SEQUENCE [LARGE SCALE GENOMIC DNA]</scope>
    <source>
        <strain evidence="2 3">KSS12</strain>
    </source>
</reference>
<sequence>MQRSPIDTGVDHVHAHPRHTGQRRLDLLLALLAIFISAVSLFIAVEHGRTERELVTANARLVEANSWPFLQIEENFSPYDASTLSLRNAGVGPAKLVGLEVRYRGRIMTDEFALLHECCGVPEEAVARRAFFPRGIPVQTAFNEVISPRQVLTFLTLPPVENRQEFSNRFIAAGPDITYRACYCSVFDQCWMSDMLSLKPQLIPNCPPDMRNFNQDQQRLRFNGADAPP</sequence>
<dbReference type="RefSeq" id="WP_422920569.1">
    <property type="nucleotide sequence ID" value="NZ_JAMZEJ010000008.1"/>
</dbReference>
<proteinExistence type="predicted"/>
<gene>
    <name evidence="2" type="ORF">NFI88_13315</name>
</gene>
<evidence type="ECO:0000313" key="3">
    <source>
        <dbReference type="Proteomes" id="UP001524547"/>
    </source>
</evidence>
<organism evidence="2 3">
    <name type="scientific">Rhizosaccharibacter radicis</name>
    <dbReference type="NCBI Taxonomy" id="2782605"/>
    <lineage>
        <taxon>Bacteria</taxon>
        <taxon>Pseudomonadati</taxon>
        <taxon>Pseudomonadota</taxon>
        <taxon>Alphaproteobacteria</taxon>
        <taxon>Acetobacterales</taxon>
        <taxon>Acetobacteraceae</taxon>
        <taxon>Rhizosaccharibacter</taxon>
    </lineage>
</organism>
<evidence type="ECO:0000256" key="1">
    <source>
        <dbReference type="SAM" id="Phobius"/>
    </source>
</evidence>
<feature type="transmembrane region" description="Helical" evidence="1">
    <location>
        <begin position="27"/>
        <end position="45"/>
    </location>
</feature>
<dbReference type="EMBL" id="JAMZEJ010000008">
    <property type="protein sequence ID" value="MCQ8241815.1"/>
    <property type="molecule type" value="Genomic_DNA"/>
</dbReference>
<keyword evidence="3" id="KW-1185">Reference proteome</keyword>
<dbReference type="Proteomes" id="UP001524547">
    <property type="component" value="Unassembled WGS sequence"/>
</dbReference>
<keyword evidence="1" id="KW-0472">Membrane</keyword>
<name>A0ABT1W2G2_9PROT</name>
<comment type="caution">
    <text evidence="2">The sequence shown here is derived from an EMBL/GenBank/DDBJ whole genome shotgun (WGS) entry which is preliminary data.</text>
</comment>
<protein>
    <submittedName>
        <fullName evidence="2">Uncharacterized protein</fullName>
    </submittedName>
</protein>
<keyword evidence="1" id="KW-1133">Transmembrane helix</keyword>
<keyword evidence="1" id="KW-0812">Transmembrane</keyword>
<evidence type="ECO:0000313" key="2">
    <source>
        <dbReference type="EMBL" id="MCQ8241815.1"/>
    </source>
</evidence>
<accession>A0ABT1W2G2</accession>